<sequence length="90" mass="11038">MAKLLEPEEFDLPGKNPSVEAQRRWRDAVSFVRNRRRRFRYGSNLEKRKEAKEQMEKTRVCYCFYIILLFFLLVRCFCFHENTPENELEN</sequence>
<dbReference type="AlphaFoldDB" id="M1AYJ9"/>
<dbReference type="HOGENOM" id="CLU_184055_0_0_1"/>
<dbReference type="Gramene" id="PGSC0003DMT400033065">
    <property type="protein sequence ID" value="PGSC0003DMT400033065"/>
    <property type="gene ID" value="PGSC0003DMG400012696"/>
</dbReference>
<keyword evidence="4" id="KW-1185">Reference proteome</keyword>
<organism evidence="3 4">
    <name type="scientific">Solanum tuberosum</name>
    <name type="common">Potato</name>
    <dbReference type="NCBI Taxonomy" id="4113"/>
    <lineage>
        <taxon>Eukaryota</taxon>
        <taxon>Viridiplantae</taxon>
        <taxon>Streptophyta</taxon>
        <taxon>Embryophyta</taxon>
        <taxon>Tracheophyta</taxon>
        <taxon>Spermatophyta</taxon>
        <taxon>Magnoliopsida</taxon>
        <taxon>eudicotyledons</taxon>
        <taxon>Gunneridae</taxon>
        <taxon>Pentapetalae</taxon>
        <taxon>asterids</taxon>
        <taxon>lamiids</taxon>
        <taxon>Solanales</taxon>
        <taxon>Solanaceae</taxon>
        <taxon>Solanoideae</taxon>
        <taxon>Solaneae</taxon>
        <taxon>Solanum</taxon>
    </lineage>
</organism>
<dbReference type="ExpressionAtlas" id="M1AYJ9">
    <property type="expression patterns" value="baseline and differential"/>
</dbReference>
<evidence type="ECO:0000259" key="2">
    <source>
        <dbReference type="Pfam" id="PF12515"/>
    </source>
</evidence>
<evidence type="ECO:0000313" key="4">
    <source>
        <dbReference type="Proteomes" id="UP000011115"/>
    </source>
</evidence>
<dbReference type="Proteomes" id="UP000011115">
    <property type="component" value="Unassembled WGS sequence"/>
</dbReference>
<gene>
    <name evidence="3" type="primary">LOC102591943</name>
</gene>
<dbReference type="EnsemblPlants" id="PGSC0003DMT400033065">
    <property type="protein sequence ID" value="PGSC0003DMT400033065"/>
    <property type="gene ID" value="PGSC0003DMG400012696"/>
</dbReference>
<keyword evidence="1" id="KW-1133">Transmembrane helix</keyword>
<protein>
    <submittedName>
        <fullName evidence="3">Calcium ATPase</fullName>
    </submittedName>
</protein>
<reference evidence="3" key="2">
    <citation type="submission" date="2015-06" db="UniProtKB">
        <authorList>
            <consortium name="EnsemblPlants"/>
        </authorList>
    </citation>
    <scope>IDENTIFICATION</scope>
    <source>
        <strain evidence="3">DM1-3 516 R44</strain>
    </source>
</reference>
<dbReference type="Gene3D" id="1.20.5.170">
    <property type="match status" value="1"/>
</dbReference>
<keyword evidence="1" id="KW-0472">Membrane</keyword>
<proteinExistence type="predicted"/>
<name>M1AYJ9_SOLTU</name>
<reference evidence="4" key="1">
    <citation type="journal article" date="2011" name="Nature">
        <title>Genome sequence and analysis of the tuber crop potato.</title>
        <authorList>
            <consortium name="The Potato Genome Sequencing Consortium"/>
        </authorList>
    </citation>
    <scope>NUCLEOTIDE SEQUENCE [LARGE SCALE GENOMIC DNA]</scope>
    <source>
        <strain evidence="4">cv. DM1-3 516 R44</strain>
    </source>
</reference>
<keyword evidence="1" id="KW-0812">Transmembrane</keyword>
<feature type="domain" description="Calcium-transporting P-type ATPase N-terminal autoinhibitory" evidence="2">
    <location>
        <begin position="8"/>
        <end position="50"/>
    </location>
</feature>
<dbReference type="GO" id="GO:0005516">
    <property type="term" value="F:calmodulin binding"/>
    <property type="evidence" value="ECO:0007669"/>
    <property type="project" value="InterPro"/>
</dbReference>
<feature type="transmembrane region" description="Helical" evidence="1">
    <location>
        <begin position="62"/>
        <end position="80"/>
    </location>
</feature>
<dbReference type="InterPro" id="IPR024750">
    <property type="entry name" value="Ca_ATPase_N_dom"/>
</dbReference>
<dbReference type="Pfam" id="PF12515">
    <property type="entry name" value="CaATP_NAI"/>
    <property type="match status" value="1"/>
</dbReference>
<evidence type="ECO:0000256" key="1">
    <source>
        <dbReference type="SAM" id="Phobius"/>
    </source>
</evidence>
<accession>M1AYJ9</accession>
<evidence type="ECO:0000313" key="3">
    <source>
        <dbReference type="EnsemblPlants" id="PGSC0003DMT400033065"/>
    </source>
</evidence>